<gene>
    <name evidence="1" type="ORF">QVD17_39680</name>
</gene>
<dbReference type="Proteomes" id="UP001229421">
    <property type="component" value="Unassembled WGS sequence"/>
</dbReference>
<keyword evidence="2" id="KW-1185">Reference proteome</keyword>
<evidence type="ECO:0000313" key="2">
    <source>
        <dbReference type="Proteomes" id="UP001229421"/>
    </source>
</evidence>
<comment type="caution">
    <text evidence="1">The sequence shown here is derived from an EMBL/GenBank/DDBJ whole genome shotgun (WGS) entry which is preliminary data.</text>
</comment>
<sequence>MHKHYEYLRNFSKSPRILSRVMKRYIKDILSMGILLEDDKREIIGDIVETMLATEDGTSTGMCKRGEGETEMVRF</sequence>
<proteinExistence type="predicted"/>
<dbReference type="EMBL" id="JAUHHV010000011">
    <property type="protein sequence ID" value="KAK1408049.1"/>
    <property type="molecule type" value="Genomic_DNA"/>
</dbReference>
<organism evidence="1 2">
    <name type="scientific">Tagetes erecta</name>
    <name type="common">African marigold</name>
    <dbReference type="NCBI Taxonomy" id="13708"/>
    <lineage>
        <taxon>Eukaryota</taxon>
        <taxon>Viridiplantae</taxon>
        <taxon>Streptophyta</taxon>
        <taxon>Embryophyta</taxon>
        <taxon>Tracheophyta</taxon>
        <taxon>Spermatophyta</taxon>
        <taxon>Magnoliopsida</taxon>
        <taxon>eudicotyledons</taxon>
        <taxon>Gunneridae</taxon>
        <taxon>Pentapetalae</taxon>
        <taxon>asterids</taxon>
        <taxon>campanulids</taxon>
        <taxon>Asterales</taxon>
        <taxon>Asteraceae</taxon>
        <taxon>Asteroideae</taxon>
        <taxon>Heliantheae alliance</taxon>
        <taxon>Tageteae</taxon>
        <taxon>Tagetes</taxon>
    </lineage>
</organism>
<protein>
    <submittedName>
        <fullName evidence="1">Uncharacterized protein</fullName>
    </submittedName>
</protein>
<name>A0AAD8NFJ5_TARER</name>
<reference evidence="1" key="1">
    <citation type="journal article" date="2023" name="bioRxiv">
        <title>Improved chromosome-level genome assembly for marigold (Tagetes erecta).</title>
        <authorList>
            <person name="Jiang F."/>
            <person name="Yuan L."/>
            <person name="Wang S."/>
            <person name="Wang H."/>
            <person name="Xu D."/>
            <person name="Wang A."/>
            <person name="Fan W."/>
        </authorList>
    </citation>
    <scope>NUCLEOTIDE SEQUENCE</scope>
    <source>
        <strain evidence="1">WSJ</strain>
        <tissue evidence="1">Leaf</tissue>
    </source>
</reference>
<accession>A0AAD8NFJ5</accession>
<evidence type="ECO:0000313" key="1">
    <source>
        <dbReference type="EMBL" id="KAK1408049.1"/>
    </source>
</evidence>
<dbReference type="AlphaFoldDB" id="A0AAD8NFJ5"/>